<organism evidence="7 8">
    <name type="scientific">Halomonas alimentaria</name>
    <dbReference type="NCBI Taxonomy" id="147248"/>
    <lineage>
        <taxon>Bacteria</taxon>
        <taxon>Pseudomonadati</taxon>
        <taxon>Pseudomonadota</taxon>
        <taxon>Gammaproteobacteria</taxon>
        <taxon>Oceanospirillales</taxon>
        <taxon>Halomonadaceae</taxon>
        <taxon>Halomonas</taxon>
    </lineage>
</organism>
<keyword evidence="4 5" id="KW-0472">Membrane</keyword>
<dbReference type="Pfam" id="PF00924">
    <property type="entry name" value="MS_channel_2nd"/>
    <property type="match status" value="1"/>
</dbReference>
<comment type="subcellular location">
    <subcellularLocation>
        <location evidence="5">Cell inner membrane</location>
        <topology evidence="5">Multi-pass membrane protein</topology>
    </subcellularLocation>
    <subcellularLocation>
        <location evidence="1">Membrane</location>
    </subcellularLocation>
</comment>
<dbReference type="Gene3D" id="2.30.30.60">
    <property type="match status" value="1"/>
</dbReference>
<accession>A0A7X4W542</accession>
<gene>
    <name evidence="7" type="ORF">GRB96_02515</name>
</gene>
<dbReference type="Gene3D" id="1.10.287.1260">
    <property type="match status" value="1"/>
</dbReference>
<dbReference type="EMBL" id="WUTT01000001">
    <property type="protein sequence ID" value="NAW33296.1"/>
    <property type="molecule type" value="Genomic_DNA"/>
</dbReference>
<comment type="function">
    <text evidence="5">Mechanosensitive channel that participates in the regulation of osmotic pressure changes within the cell, opening in response to stretch forces in the membrane lipid bilayer, without the need for other proteins. Contributes to normal resistance to hypoosmotic shock. Forms an ion channel of 1.0 nanosiemens conductance with a slight preference for anions.</text>
</comment>
<evidence type="ECO:0000256" key="5">
    <source>
        <dbReference type="RuleBase" id="RU369025"/>
    </source>
</evidence>
<proteinExistence type="inferred from homology"/>
<comment type="similarity">
    <text evidence="5">Belongs to the MscS (TC 1.A.23) family.</text>
</comment>
<evidence type="ECO:0000256" key="3">
    <source>
        <dbReference type="ARBA" id="ARBA00022989"/>
    </source>
</evidence>
<evidence type="ECO:0000259" key="6">
    <source>
        <dbReference type="Pfam" id="PF00924"/>
    </source>
</evidence>
<evidence type="ECO:0000256" key="1">
    <source>
        <dbReference type="ARBA" id="ARBA00004370"/>
    </source>
</evidence>
<feature type="domain" description="Mechanosensitive ion channel MscS" evidence="6">
    <location>
        <begin position="103"/>
        <end position="169"/>
    </location>
</feature>
<keyword evidence="3 5" id="KW-1133">Transmembrane helix</keyword>
<keyword evidence="5" id="KW-0997">Cell inner membrane</keyword>
<dbReference type="OrthoDB" id="9799209at2"/>
<comment type="subunit">
    <text evidence="5">Homoheptamer.</text>
</comment>
<dbReference type="Proteomes" id="UP000487929">
    <property type="component" value="Unassembled WGS sequence"/>
</dbReference>
<protein>
    <recommendedName>
        <fullName evidence="5">Small-conductance mechanosensitive channel</fullName>
    </recommendedName>
</protein>
<dbReference type="PANTHER" id="PTHR30221:SF1">
    <property type="entry name" value="SMALL-CONDUCTANCE MECHANOSENSITIVE CHANNEL"/>
    <property type="match status" value="1"/>
</dbReference>
<dbReference type="InterPro" id="IPR045275">
    <property type="entry name" value="MscS_archaea/bacteria_type"/>
</dbReference>
<keyword evidence="5" id="KW-0407">Ion channel</keyword>
<evidence type="ECO:0000256" key="2">
    <source>
        <dbReference type="ARBA" id="ARBA00022692"/>
    </source>
</evidence>
<dbReference type="InterPro" id="IPR010920">
    <property type="entry name" value="LSM_dom_sf"/>
</dbReference>
<keyword evidence="5" id="KW-1003">Cell membrane</keyword>
<evidence type="ECO:0000256" key="4">
    <source>
        <dbReference type="ARBA" id="ARBA00023136"/>
    </source>
</evidence>
<dbReference type="GO" id="GO:0008381">
    <property type="term" value="F:mechanosensitive monoatomic ion channel activity"/>
    <property type="evidence" value="ECO:0007669"/>
    <property type="project" value="InterPro"/>
</dbReference>
<dbReference type="PANTHER" id="PTHR30221">
    <property type="entry name" value="SMALL-CONDUCTANCE MECHANOSENSITIVE CHANNEL"/>
    <property type="match status" value="1"/>
</dbReference>
<keyword evidence="5" id="KW-0813">Transport</keyword>
<feature type="transmembrane region" description="Helical" evidence="5">
    <location>
        <begin position="85"/>
        <end position="101"/>
    </location>
</feature>
<dbReference type="SUPFAM" id="SSF50182">
    <property type="entry name" value="Sm-like ribonucleoproteins"/>
    <property type="match status" value="1"/>
</dbReference>
<evidence type="ECO:0000313" key="8">
    <source>
        <dbReference type="Proteomes" id="UP000487929"/>
    </source>
</evidence>
<dbReference type="InterPro" id="IPR023408">
    <property type="entry name" value="MscS_beta-dom_sf"/>
</dbReference>
<sequence length="269" mass="29304">MDNADDYSRLFNKLDTAALVELALVAAGAILLIVVSQKGLNWAANRLHGQHHFRVFALVPLVRLAILIVAISMAVPIVIDPSLQNMIALLGAVGLAIGFALKDYVSSLIAGVVAAVEMPYRPGDWVEIEGVYGEVTHVGMRTIEVVTPDDNLVSIPHLKIWNTPISNANNGGDSLQCVADFYLHPDHDAARVEEALRDVALTSPYLKFDRPIAVVAKEHPWGTQYKIRAYPVDPRQQFRFVTDLTLRGRAELGRLGARPAQTLAGMEGG</sequence>
<evidence type="ECO:0000313" key="7">
    <source>
        <dbReference type="EMBL" id="NAW33296.1"/>
    </source>
</evidence>
<keyword evidence="8" id="KW-1185">Reference proteome</keyword>
<dbReference type="AlphaFoldDB" id="A0A7X4W542"/>
<reference evidence="7 8" key="1">
    <citation type="submission" date="2019-12" db="EMBL/GenBank/DDBJ databases">
        <title>Draft genome sequencing of Halomonas alimentaria DSM 15356.</title>
        <authorList>
            <person name="Pandiyan K."/>
            <person name="Kushwaha P."/>
            <person name="Gowdham M."/>
            <person name="Chakdar H."/>
            <person name="Singh A."/>
            <person name="Kumar M."/>
            <person name="Saxena A.K."/>
        </authorList>
    </citation>
    <scope>NUCLEOTIDE SEQUENCE [LARGE SCALE GENOMIC DNA]</scope>
    <source>
        <strain evidence="7 8">DSM 15356</strain>
    </source>
</reference>
<dbReference type="InterPro" id="IPR006685">
    <property type="entry name" value="MscS_channel_2nd"/>
</dbReference>
<name>A0A7X4W542_9GAMM</name>
<keyword evidence="5" id="KW-0406">Ion transport</keyword>
<comment type="caution">
    <text evidence="7">The sequence shown here is derived from an EMBL/GenBank/DDBJ whole genome shotgun (WGS) entry which is preliminary data.</text>
</comment>
<keyword evidence="2 5" id="KW-0812">Transmembrane</keyword>
<dbReference type="GO" id="GO:0005886">
    <property type="term" value="C:plasma membrane"/>
    <property type="evidence" value="ECO:0007669"/>
    <property type="project" value="UniProtKB-SubCell"/>
</dbReference>
<feature type="transmembrane region" description="Helical" evidence="5">
    <location>
        <begin position="16"/>
        <end position="35"/>
    </location>
</feature>
<dbReference type="RefSeq" id="WP_161430299.1">
    <property type="nucleotide sequence ID" value="NZ_WUTT01000001.1"/>
</dbReference>
<comment type="caution">
    <text evidence="5">Lacks conserved residue(s) required for the propagation of feature annotation.</text>
</comment>
<feature type="transmembrane region" description="Helical" evidence="5">
    <location>
        <begin position="55"/>
        <end position="79"/>
    </location>
</feature>